<dbReference type="Gene3D" id="3.40.50.720">
    <property type="entry name" value="NAD(P)-binding Rossmann-like Domain"/>
    <property type="match status" value="1"/>
</dbReference>
<dbReference type="InterPro" id="IPR014031">
    <property type="entry name" value="Ketoacyl_synth_C"/>
</dbReference>
<dbReference type="InterPro" id="IPR042104">
    <property type="entry name" value="PKS_dehydratase_sf"/>
</dbReference>
<dbReference type="InterPro" id="IPR020807">
    <property type="entry name" value="PKS_DH"/>
</dbReference>
<feature type="domain" description="PKS/mFAS DH" evidence="11">
    <location>
        <begin position="1371"/>
        <end position="1647"/>
    </location>
</feature>
<dbReference type="OrthoDB" id="9778690at2"/>
<dbReference type="InterPro" id="IPR036291">
    <property type="entry name" value="NAD(P)-bd_dom_sf"/>
</dbReference>
<dbReference type="InterPro" id="IPR001227">
    <property type="entry name" value="Ac_transferase_dom_sf"/>
</dbReference>
<dbReference type="EMBL" id="VDGT01000027">
    <property type="protein sequence ID" value="TNM25859.1"/>
    <property type="molecule type" value="Genomic_DNA"/>
</dbReference>
<keyword evidence="6" id="KW-0012">Acyltransferase</keyword>
<feature type="active site" description="Proton acceptor; for dehydratase activity" evidence="7">
    <location>
        <position position="1409"/>
    </location>
</feature>
<dbReference type="InterPro" id="IPR013968">
    <property type="entry name" value="PKS_KR"/>
</dbReference>
<dbReference type="InterPro" id="IPR018201">
    <property type="entry name" value="Ketoacyl_synth_AS"/>
</dbReference>
<feature type="domain" description="Ketosynthase family 3 (KS3)" evidence="10">
    <location>
        <begin position="16"/>
        <end position="446"/>
    </location>
</feature>
<dbReference type="InterPro" id="IPR016039">
    <property type="entry name" value="Thiolase-like"/>
</dbReference>
<name>A0A5C4USB5_9ACTN</name>
<dbReference type="SUPFAM" id="SSF55048">
    <property type="entry name" value="Probable ACP-binding domain of malonyl-CoA ACP transacylase"/>
    <property type="match status" value="1"/>
</dbReference>
<dbReference type="PANTHER" id="PTHR43775">
    <property type="entry name" value="FATTY ACID SYNTHASE"/>
    <property type="match status" value="1"/>
</dbReference>
<evidence type="ECO:0000256" key="3">
    <source>
        <dbReference type="ARBA" id="ARBA00022553"/>
    </source>
</evidence>
<dbReference type="GO" id="GO:0004315">
    <property type="term" value="F:3-oxoacyl-[acyl-carrier-protein] synthase activity"/>
    <property type="evidence" value="ECO:0007669"/>
    <property type="project" value="InterPro"/>
</dbReference>
<comment type="caution">
    <text evidence="12">The sequence shown here is derived from an EMBL/GenBank/DDBJ whole genome shotgun (WGS) entry which is preliminary data.</text>
</comment>
<evidence type="ECO:0000256" key="8">
    <source>
        <dbReference type="SAM" id="MobiDB-lite"/>
    </source>
</evidence>
<dbReference type="InterPro" id="IPR049552">
    <property type="entry name" value="PKS_DH_N"/>
</dbReference>
<dbReference type="Pfam" id="PF00698">
    <property type="entry name" value="Acyl_transf_1"/>
    <property type="match status" value="1"/>
</dbReference>
<accession>A0A5C4USB5</accession>
<evidence type="ECO:0000256" key="1">
    <source>
        <dbReference type="ARBA" id="ARBA00004792"/>
    </source>
</evidence>
<evidence type="ECO:0000256" key="6">
    <source>
        <dbReference type="ARBA" id="ARBA00023315"/>
    </source>
</evidence>
<keyword evidence="5" id="KW-0045">Antibiotic biosynthesis</keyword>
<feature type="region of interest" description="Disordered" evidence="8">
    <location>
        <begin position="1729"/>
        <end position="1764"/>
    </location>
</feature>
<dbReference type="InterPro" id="IPR049551">
    <property type="entry name" value="PKS_DH_C"/>
</dbReference>
<dbReference type="PROSITE" id="PS52004">
    <property type="entry name" value="KS3_2"/>
    <property type="match status" value="1"/>
</dbReference>
<keyword evidence="4" id="KW-0808">Transferase</keyword>
<feature type="region of interest" description="Disordered" evidence="8">
    <location>
        <begin position="1646"/>
        <end position="1672"/>
    </location>
</feature>
<dbReference type="PROSITE" id="PS52019">
    <property type="entry name" value="PKS_MFAS_DH"/>
    <property type="match status" value="1"/>
</dbReference>
<dbReference type="SUPFAM" id="SSF52151">
    <property type="entry name" value="FabD/lysophospholipase-like"/>
    <property type="match status" value="1"/>
</dbReference>
<dbReference type="InterPro" id="IPR016035">
    <property type="entry name" value="Acyl_Trfase/lysoPLipase"/>
</dbReference>
<dbReference type="SMART" id="SM00827">
    <property type="entry name" value="PKS_AT"/>
    <property type="match status" value="1"/>
</dbReference>
<dbReference type="Gene3D" id="3.40.366.10">
    <property type="entry name" value="Malonyl-Coenzyme A Acyl Carrier Protein, domain 2"/>
    <property type="match status" value="1"/>
</dbReference>
<evidence type="ECO:0000256" key="2">
    <source>
        <dbReference type="ARBA" id="ARBA00022450"/>
    </source>
</evidence>
<reference evidence="12 13" key="1">
    <citation type="submission" date="2019-06" db="EMBL/GenBank/DDBJ databases">
        <title>Draft genome of Streptomyces sedi sp. JCM16909.</title>
        <authorList>
            <person name="Klykleung N."/>
            <person name="Tanasupawat S."/>
            <person name="Kudo T."/>
            <person name="Yuki M."/>
            <person name="Ohkuma M."/>
        </authorList>
    </citation>
    <scope>NUCLEOTIDE SEQUENCE [LARGE SCALE GENOMIC DNA]</scope>
    <source>
        <strain evidence="12 13">JCM 16909</strain>
    </source>
</reference>
<feature type="active site" description="Proton donor; for dehydratase activity" evidence="7">
    <location>
        <position position="1570"/>
    </location>
</feature>
<dbReference type="Proteomes" id="UP000311713">
    <property type="component" value="Unassembled WGS sequence"/>
</dbReference>
<dbReference type="InterPro" id="IPR014043">
    <property type="entry name" value="Acyl_transferase_dom"/>
</dbReference>
<dbReference type="Gene3D" id="1.10.1200.10">
    <property type="entry name" value="ACP-like"/>
    <property type="match status" value="1"/>
</dbReference>
<dbReference type="GO" id="GO:0071770">
    <property type="term" value="P:DIM/DIP cell wall layer assembly"/>
    <property type="evidence" value="ECO:0007669"/>
    <property type="project" value="TreeGrafter"/>
</dbReference>
<dbReference type="Pfam" id="PF14765">
    <property type="entry name" value="PS-DH"/>
    <property type="match status" value="1"/>
</dbReference>
<dbReference type="GO" id="GO:0005886">
    <property type="term" value="C:plasma membrane"/>
    <property type="evidence" value="ECO:0007669"/>
    <property type="project" value="TreeGrafter"/>
</dbReference>
<dbReference type="Pfam" id="PF21089">
    <property type="entry name" value="PKS_DH_N"/>
    <property type="match status" value="1"/>
</dbReference>
<dbReference type="PROSITE" id="PS50075">
    <property type="entry name" value="CARRIER"/>
    <property type="match status" value="1"/>
</dbReference>
<dbReference type="GO" id="GO:0006633">
    <property type="term" value="P:fatty acid biosynthetic process"/>
    <property type="evidence" value="ECO:0007669"/>
    <property type="project" value="InterPro"/>
</dbReference>
<dbReference type="SUPFAM" id="SSF53901">
    <property type="entry name" value="Thiolase-like"/>
    <property type="match status" value="1"/>
</dbReference>
<dbReference type="Gene3D" id="3.40.47.10">
    <property type="match status" value="1"/>
</dbReference>
<evidence type="ECO:0000313" key="12">
    <source>
        <dbReference type="EMBL" id="TNM25859.1"/>
    </source>
</evidence>
<evidence type="ECO:0000259" key="11">
    <source>
        <dbReference type="PROSITE" id="PS52019"/>
    </source>
</evidence>
<feature type="domain" description="Carrier" evidence="9">
    <location>
        <begin position="1764"/>
        <end position="1839"/>
    </location>
</feature>
<dbReference type="SUPFAM" id="SSF51735">
    <property type="entry name" value="NAD(P)-binding Rossmann-fold domains"/>
    <property type="match status" value="2"/>
</dbReference>
<feature type="region of interest" description="Disordered" evidence="8">
    <location>
        <begin position="895"/>
        <end position="939"/>
    </location>
</feature>
<dbReference type="InterPro" id="IPR020806">
    <property type="entry name" value="PKS_PP-bd"/>
</dbReference>
<dbReference type="Pfam" id="PF00550">
    <property type="entry name" value="PP-binding"/>
    <property type="match status" value="1"/>
</dbReference>
<dbReference type="Pfam" id="PF16197">
    <property type="entry name" value="KAsynt_C_assoc"/>
    <property type="match status" value="1"/>
</dbReference>
<evidence type="ECO:0000256" key="7">
    <source>
        <dbReference type="PROSITE-ProRule" id="PRU01363"/>
    </source>
</evidence>
<gene>
    <name evidence="12" type="ORF">FH715_25925</name>
</gene>
<evidence type="ECO:0000259" key="10">
    <source>
        <dbReference type="PROSITE" id="PS52004"/>
    </source>
</evidence>
<dbReference type="PANTHER" id="PTHR43775:SF37">
    <property type="entry name" value="SI:DKEY-61P9.11"/>
    <property type="match status" value="1"/>
</dbReference>
<dbReference type="InterPro" id="IPR014030">
    <property type="entry name" value="Ketoacyl_synth_N"/>
</dbReference>
<dbReference type="InterPro" id="IPR036736">
    <property type="entry name" value="ACP-like_sf"/>
</dbReference>
<dbReference type="InterPro" id="IPR049900">
    <property type="entry name" value="PKS_mFAS_DH"/>
</dbReference>
<dbReference type="SMART" id="SM00823">
    <property type="entry name" value="PKS_PP"/>
    <property type="match status" value="1"/>
</dbReference>
<evidence type="ECO:0000313" key="13">
    <source>
        <dbReference type="Proteomes" id="UP000311713"/>
    </source>
</evidence>
<dbReference type="Pfam" id="PF21394">
    <property type="entry name" value="Beta-ketacyl_N"/>
    <property type="match status" value="1"/>
</dbReference>
<dbReference type="Gene3D" id="3.30.70.3290">
    <property type="match status" value="1"/>
</dbReference>
<dbReference type="InterPro" id="IPR020841">
    <property type="entry name" value="PKS_Beta-ketoAc_synthase_dom"/>
</dbReference>
<dbReference type="PROSITE" id="PS00606">
    <property type="entry name" value="KS3_1"/>
    <property type="match status" value="1"/>
</dbReference>
<dbReference type="InterPro" id="IPR032821">
    <property type="entry name" value="PKS_assoc"/>
</dbReference>
<dbReference type="InterPro" id="IPR050091">
    <property type="entry name" value="PKS_NRPS_Biosynth_Enz"/>
</dbReference>
<feature type="region of interest" description="N-terminal hotdog fold" evidence="7">
    <location>
        <begin position="1371"/>
        <end position="1499"/>
    </location>
</feature>
<dbReference type="GO" id="GO:0031177">
    <property type="term" value="F:phosphopantetheine binding"/>
    <property type="evidence" value="ECO:0007669"/>
    <property type="project" value="InterPro"/>
</dbReference>
<dbReference type="GO" id="GO:0005737">
    <property type="term" value="C:cytoplasm"/>
    <property type="evidence" value="ECO:0007669"/>
    <property type="project" value="TreeGrafter"/>
</dbReference>
<dbReference type="SMART" id="SM00825">
    <property type="entry name" value="PKS_KS"/>
    <property type="match status" value="1"/>
</dbReference>
<dbReference type="SUPFAM" id="SSF47336">
    <property type="entry name" value="ACP-like"/>
    <property type="match status" value="1"/>
</dbReference>
<dbReference type="SMART" id="SM00822">
    <property type="entry name" value="PKS_KR"/>
    <property type="match status" value="1"/>
</dbReference>
<keyword evidence="13" id="KW-1185">Reference proteome</keyword>
<sequence length="1841" mass="196395">MKGRTTVIDQQHGFSPEAIAVVGFAGRFPGAENTRQFWRNIRQGVNSVELLDRAELLARGADEHEITKPDYVPAVGLMPDADRFDADLFGVTPREAALHDPHHRAFLEAVHEALENAGYDPFAETAPTGVFGGSSGPGYLTHHVWGNVETGRVEPTTLGIYTNPSFLPTFTSYKLSLTGPSVAVATACSTSLVALDLAAEALRRGACGIAVAGAAEIEFPFGQGYRWQPGSIHSRDGVCRPFDAAANGTVFTSGVAVVVLKLLDDALRDGDTIRAVIRGSAVNNDGSDKVSFGAPSVSGQIAAVKAAMTRAEVRPEDIDYVEAHGTGTKVGDPLEISALAQAYAELSGAPLPPGTIPIGSVKSNVGHLGPASGLAGLIKVAQSLEHQEIPATINYREPNPAIDFGAVPFFVNDSPRPWPSRPDRPRRAAVSSFGVGGTNTHLIVEEPPAVERAKPLARPQLIVWSSRTRVGLDQTEEELADHLRTSGQAFDDVAHTLEVGRSHHPVRAAAVAESAREAAELLGSGSGSVRRSPETASERQDVCFVFPGQGSQRARMAEGLYEGVPGFAQAFDECLDLFAEHDLMVRDAWRSEDPAELDRTDIAQAALFSVEYAMSQALEWAGIRPVAVLGHSVGEIVAATVAGVFDLADAVRVVAARGRLMARASDGAMLAAAISQEDLTERNLEGVWLAAVNGAGQVTLSGGHKEIAAAQAFLEEDGVRCQPLRTAHAFHSPAMAEAAEHFETVVDQIELNEPGLRVVSAATGADLSPQEARSPAFWARQLVEPVLFHPAVDHLLGEGEHLVIEVGPGQSLSGLVRQHPTVVRGASSVVPASPRVPGADADERAFLAALGALYVAGHDLDRPKRDGTRVPLPGYAYQRERHWMAAVDRTAPAGETRALSPAHDEKAEEGVPAQPPATGVSEQSAVGTGPTDPPTLGTPPVVSPFAALQWHENPLPVTAAALRPPGRVLALLPRAFDDARQVLGALHKAGHHVFRVRAGDRLELGEEEFTVRPNHPDDLEAVLARLQARDALPHTYVHAWTVADWEPATPKNLDDQLAGGFLSLLNVMRLSARRPAGGSLPEVVVFSSGAVDVSGAETPHPVKSTLVGLTVTFPQEAPGRRCRLIDVGGDTDARLLADELLSDTGSGIVAWRGARRWERSEREIEFESRDAAALREEGVYVITGGLGGLGLETAKGLVRKGIRPRLALLGRRVPEGDRALPPAEGDRVRTAVAEMEALGAQIRLLPCDITVEAEVEAAVDAVISAFGPINGVVHCAGVAGDGVIELRDTAEALAVLRPKVLGSLLLRRALAEQRPDPDFFVSYSSRSGTHGLIGSGDYSAANAFLDSDAATPRGRTRTLSVGWPSWRQVGMAAPGTPTPDEAEERGRPEGEVVWEEVYDSLTHWELDEHRLGTTPVMPGTGQLDLALRAWADRGDTRAARRLEKVTFHRPLEVTSPRCVQVLARGGQDVDRFVIRSRPVDGEAWTEHTTGSVRLVESVARFSDPEALAAELSGEQPPAPEPETGLVAAGPRWNCLGETIRGADADLVELVLPESFLGDLSRHQLHPALLDVATAFAQRPSPFAKLPWYYESITVFGALPARFHAHMRYRPGRQHGVTVDVDLIAPDGQVLVAVEGYTMVRVDPDAWRDGRRGAAGERPGTSRPLPGAVTEESGLEPHQGVHLFLTLLESVTPPHVLVRPYENGAPVPAERPRELPQPRTVVVAPSPAPVEQTAVETPRSPLPEAAPGTKRPAESPVSPTAVGTEAEDEIATAIRGFWEDALGMRGIKDDDDFFELGGNSLSSIELMGQIRERFGVELSVAMLFECPTVSLLAEAVRAGRDA</sequence>
<dbReference type="Pfam" id="PF08659">
    <property type="entry name" value="KR"/>
    <property type="match status" value="1"/>
</dbReference>
<dbReference type="InterPro" id="IPR057326">
    <property type="entry name" value="KR_dom"/>
</dbReference>
<dbReference type="SMART" id="SM00826">
    <property type="entry name" value="PKS_DH"/>
    <property type="match status" value="1"/>
</dbReference>
<feature type="region of interest" description="C-terminal hotdog fold" evidence="7">
    <location>
        <begin position="1512"/>
        <end position="1647"/>
    </location>
</feature>
<dbReference type="CDD" id="cd00833">
    <property type="entry name" value="PKS"/>
    <property type="match status" value="1"/>
</dbReference>
<dbReference type="GO" id="GO:0004312">
    <property type="term" value="F:fatty acid synthase activity"/>
    <property type="evidence" value="ECO:0007669"/>
    <property type="project" value="TreeGrafter"/>
</dbReference>
<keyword evidence="3" id="KW-0597">Phosphoprotein</keyword>
<dbReference type="Pfam" id="PF02801">
    <property type="entry name" value="Ketoacyl-synt_C"/>
    <property type="match status" value="1"/>
</dbReference>
<dbReference type="Gene3D" id="3.10.129.110">
    <property type="entry name" value="Polyketide synthase dehydratase"/>
    <property type="match status" value="1"/>
</dbReference>
<proteinExistence type="predicted"/>
<dbReference type="GO" id="GO:0017000">
    <property type="term" value="P:antibiotic biosynthetic process"/>
    <property type="evidence" value="ECO:0007669"/>
    <property type="project" value="UniProtKB-KW"/>
</dbReference>
<dbReference type="InterPro" id="IPR016036">
    <property type="entry name" value="Malonyl_transacylase_ACP-bd"/>
</dbReference>
<dbReference type="InterPro" id="IPR009081">
    <property type="entry name" value="PP-bd_ACP"/>
</dbReference>
<evidence type="ECO:0000256" key="5">
    <source>
        <dbReference type="ARBA" id="ARBA00023194"/>
    </source>
</evidence>
<evidence type="ECO:0000256" key="4">
    <source>
        <dbReference type="ARBA" id="ARBA00022679"/>
    </source>
</evidence>
<protein>
    <submittedName>
        <fullName evidence="12">SDR family NAD(P)-dependent oxidoreductase</fullName>
    </submittedName>
</protein>
<keyword evidence="2" id="KW-0596">Phosphopantetheine</keyword>
<dbReference type="Pfam" id="PF00109">
    <property type="entry name" value="ketoacyl-synt"/>
    <property type="match status" value="1"/>
</dbReference>
<feature type="region of interest" description="Disordered" evidence="8">
    <location>
        <begin position="1368"/>
        <end position="1388"/>
    </location>
</feature>
<dbReference type="InterPro" id="IPR049490">
    <property type="entry name" value="C883_1060-like_KR_N"/>
</dbReference>
<organism evidence="12 13">
    <name type="scientific">Streptomyces sedi</name>
    <dbReference type="NCBI Taxonomy" id="555059"/>
    <lineage>
        <taxon>Bacteria</taxon>
        <taxon>Bacillati</taxon>
        <taxon>Actinomycetota</taxon>
        <taxon>Actinomycetes</taxon>
        <taxon>Kitasatosporales</taxon>
        <taxon>Streptomycetaceae</taxon>
        <taxon>Streptomyces</taxon>
    </lineage>
</organism>
<comment type="pathway">
    <text evidence="1">Antibiotic biosynthesis.</text>
</comment>
<evidence type="ECO:0000259" key="9">
    <source>
        <dbReference type="PROSITE" id="PS50075"/>
    </source>
</evidence>